<protein>
    <submittedName>
        <fullName evidence="5">GntR family transcriptional regulator</fullName>
    </submittedName>
</protein>
<dbReference type="InterPro" id="IPR036388">
    <property type="entry name" value="WH-like_DNA-bd_sf"/>
</dbReference>
<keyword evidence="1" id="KW-0805">Transcription regulation</keyword>
<name>A0A5A9GR28_AZOLI</name>
<dbReference type="EMBL" id="VTTN01000004">
    <property type="protein sequence ID" value="KAA0596262.1"/>
    <property type="molecule type" value="Genomic_DNA"/>
</dbReference>
<dbReference type="InterPro" id="IPR028978">
    <property type="entry name" value="Chorismate_lyase_/UTRA_dom_sf"/>
</dbReference>
<dbReference type="SMART" id="SM00866">
    <property type="entry name" value="UTRA"/>
    <property type="match status" value="1"/>
</dbReference>
<dbReference type="CDD" id="cd07377">
    <property type="entry name" value="WHTH_GntR"/>
    <property type="match status" value="1"/>
</dbReference>
<proteinExistence type="predicted"/>
<dbReference type="PRINTS" id="PR00035">
    <property type="entry name" value="HTHGNTR"/>
</dbReference>
<dbReference type="Pfam" id="PF00392">
    <property type="entry name" value="GntR"/>
    <property type="match status" value="1"/>
</dbReference>
<feature type="domain" description="HTH gntR-type" evidence="4">
    <location>
        <begin position="16"/>
        <end position="84"/>
    </location>
</feature>
<dbReference type="SUPFAM" id="SSF46785">
    <property type="entry name" value="Winged helix' DNA-binding domain"/>
    <property type="match status" value="1"/>
</dbReference>
<evidence type="ECO:0000256" key="3">
    <source>
        <dbReference type="ARBA" id="ARBA00023163"/>
    </source>
</evidence>
<dbReference type="AlphaFoldDB" id="A0A5A9GR28"/>
<evidence type="ECO:0000256" key="2">
    <source>
        <dbReference type="ARBA" id="ARBA00023125"/>
    </source>
</evidence>
<dbReference type="RefSeq" id="WP_149231658.1">
    <property type="nucleotide sequence ID" value="NZ_JALJXJ010000005.1"/>
</dbReference>
<dbReference type="InterPro" id="IPR050679">
    <property type="entry name" value="Bact_HTH_transcr_reg"/>
</dbReference>
<dbReference type="GO" id="GO:0045892">
    <property type="term" value="P:negative regulation of DNA-templated transcription"/>
    <property type="evidence" value="ECO:0007669"/>
    <property type="project" value="TreeGrafter"/>
</dbReference>
<dbReference type="Gene3D" id="1.10.10.10">
    <property type="entry name" value="Winged helix-like DNA-binding domain superfamily/Winged helix DNA-binding domain"/>
    <property type="match status" value="1"/>
</dbReference>
<keyword evidence="6" id="KW-1185">Reference proteome</keyword>
<dbReference type="Pfam" id="PF07702">
    <property type="entry name" value="UTRA"/>
    <property type="match status" value="1"/>
</dbReference>
<dbReference type="SMART" id="SM00345">
    <property type="entry name" value="HTH_GNTR"/>
    <property type="match status" value="1"/>
</dbReference>
<dbReference type="PANTHER" id="PTHR44846:SF1">
    <property type="entry name" value="MANNOSYL-D-GLYCERATE TRANSPORT_METABOLISM SYSTEM REPRESSOR MNGR-RELATED"/>
    <property type="match status" value="1"/>
</dbReference>
<dbReference type="InterPro" id="IPR036390">
    <property type="entry name" value="WH_DNA-bd_sf"/>
</dbReference>
<keyword evidence="2" id="KW-0238">DNA-binding</keyword>
<dbReference type="Proteomes" id="UP000324927">
    <property type="component" value="Unassembled WGS sequence"/>
</dbReference>
<evidence type="ECO:0000256" key="1">
    <source>
        <dbReference type="ARBA" id="ARBA00023015"/>
    </source>
</evidence>
<dbReference type="PROSITE" id="PS50949">
    <property type="entry name" value="HTH_GNTR"/>
    <property type="match status" value="1"/>
</dbReference>
<dbReference type="OrthoDB" id="7989071at2"/>
<evidence type="ECO:0000313" key="6">
    <source>
        <dbReference type="Proteomes" id="UP000324927"/>
    </source>
</evidence>
<accession>A0A5A9GR28</accession>
<dbReference type="GO" id="GO:0003700">
    <property type="term" value="F:DNA-binding transcription factor activity"/>
    <property type="evidence" value="ECO:0007669"/>
    <property type="project" value="InterPro"/>
</dbReference>
<evidence type="ECO:0000259" key="4">
    <source>
        <dbReference type="PROSITE" id="PS50949"/>
    </source>
</evidence>
<keyword evidence="3" id="KW-0804">Transcription</keyword>
<dbReference type="GO" id="GO:0003677">
    <property type="term" value="F:DNA binding"/>
    <property type="evidence" value="ECO:0007669"/>
    <property type="project" value="UniProtKB-KW"/>
</dbReference>
<comment type="caution">
    <text evidence="5">The sequence shown here is derived from an EMBL/GenBank/DDBJ whole genome shotgun (WGS) entry which is preliminary data.</text>
</comment>
<dbReference type="PANTHER" id="PTHR44846">
    <property type="entry name" value="MANNOSYL-D-GLYCERATE TRANSPORT/METABOLISM SYSTEM REPRESSOR MNGR-RELATED"/>
    <property type="match status" value="1"/>
</dbReference>
<reference evidence="5 6" key="1">
    <citation type="submission" date="2019-08" db="EMBL/GenBank/DDBJ databases">
        <authorList>
            <person name="Grouzdev D."/>
            <person name="Tikhonova E."/>
            <person name="Kravchenko I."/>
        </authorList>
    </citation>
    <scope>NUCLEOTIDE SEQUENCE [LARGE SCALE GENOMIC DNA]</scope>
    <source>
        <strain evidence="5 6">59b</strain>
    </source>
</reference>
<sequence length="246" mass="26610">MPQHDSAPAPLPDRRLPAYLQLRDALATRVARGEWGPDTALPSENQLTAETGLSVGTVRKAIQTLVDEGLLERRQGSGTYLRKRAFNASLFRFFAVQSADGEATIPSSRIIARKAAAAPPAIAAVLGTADCIRLDRLRGQSDALLLSEEIWLPRARFDGIVELEEAQFGPLLYPLYLERFGVFIASAIDDVSFAPASAAVAARLGLAEGAPTAVIERTACTVDGTAVEWRIAHGPAERFRYRSRLS</sequence>
<evidence type="ECO:0000313" key="5">
    <source>
        <dbReference type="EMBL" id="KAA0596262.1"/>
    </source>
</evidence>
<dbReference type="InterPro" id="IPR000524">
    <property type="entry name" value="Tscrpt_reg_HTH_GntR"/>
</dbReference>
<organism evidence="5 6">
    <name type="scientific">Azospirillum lipoferum</name>
    <dbReference type="NCBI Taxonomy" id="193"/>
    <lineage>
        <taxon>Bacteria</taxon>
        <taxon>Pseudomonadati</taxon>
        <taxon>Pseudomonadota</taxon>
        <taxon>Alphaproteobacteria</taxon>
        <taxon>Rhodospirillales</taxon>
        <taxon>Azospirillaceae</taxon>
        <taxon>Azospirillum</taxon>
    </lineage>
</organism>
<dbReference type="SUPFAM" id="SSF64288">
    <property type="entry name" value="Chorismate lyase-like"/>
    <property type="match status" value="1"/>
</dbReference>
<dbReference type="InterPro" id="IPR011663">
    <property type="entry name" value="UTRA"/>
</dbReference>
<dbReference type="Gene3D" id="3.40.1410.10">
    <property type="entry name" value="Chorismate lyase-like"/>
    <property type="match status" value="1"/>
</dbReference>
<gene>
    <name evidence="5" type="ORF">FZ942_13985</name>
</gene>